<dbReference type="PANTHER" id="PTHR33164:SF106">
    <property type="entry name" value="TRANSCRIPTIONAL REGULATORY PROTEIN"/>
    <property type="match status" value="1"/>
</dbReference>
<feature type="domain" description="HTH marR-type" evidence="1">
    <location>
        <begin position="1"/>
        <end position="134"/>
    </location>
</feature>
<evidence type="ECO:0000259" key="1">
    <source>
        <dbReference type="PROSITE" id="PS50995"/>
    </source>
</evidence>
<dbReference type="InterPro" id="IPR036388">
    <property type="entry name" value="WH-like_DNA-bd_sf"/>
</dbReference>
<dbReference type="PANTHER" id="PTHR33164">
    <property type="entry name" value="TRANSCRIPTIONAL REGULATOR, MARR FAMILY"/>
    <property type="match status" value="1"/>
</dbReference>
<dbReference type="InterPro" id="IPR039422">
    <property type="entry name" value="MarR/SlyA-like"/>
</dbReference>
<sequence>MNGALRAYGEGYDRVGRAFAASAGLYSTDAIALIEILRAEEQGQPISPARLSERIGLTSGATSTLLNRLESAGHIRRSRENVDRRVVTLHSTPGIQATADAFFDPLEVALAAVMDKYQPEDVGRLVVLLEELHSTMQRFSSEHLPKSEG</sequence>
<dbReference type="InterPro" id="IPR036390">
    <property type="entry name" value="WH_DNA-bd_sf"/>
</dbReference>
<protein>
    <submittedName>
        <fullName evidence="2">MarR family transcriptional regulator</fullName>
    </submittedName>
</protein>
<evidence type="ECO:0000313" key="3">
    <source>
        <dbReference type="Proteomes" id="UP000550729"/>
    </source>
</evidence>
<dbReference type="Pfam" id="PF12802">
    <property type="entry name" value="MarR_2"/>
    <property type="match status" value="1"/>
</dbReference>
<dbReference type="Gene3D" id="1.10.10.10">
    <property type="entry name" value="Winged helix-like DNA-binding domain superfamily/Winged helix DNA-binding domain"/>
    <property type="match status" value="1"/>
</dbReference>
<evidence type="ECO:0000313" key="2">
    <source>
        <dbReference type="EMBL" id="NMO04912.1"/>
    </source>
</evidence>
<dbReference type="SMART" id="SM00347">
    <property type="entry name" value="HTH_MARR"/>
    <property type="match status" value="1"/>
</dbReference>
<organism evidence="2 3">
    <name type="scientific">Gordonia asplenii</name>
    <dbReference type="NCBI Taxonomy" id="2725283"/>
    <lineage>
        <taxon>Bacteria</taxon>
        <taxon>Bacillati</taxon>
        <taxon>Actinomycetota</taxon>
        <taxon>Actinomycetes</taxon>
        <taxon>Mycobacteriales</taxon>
        <taxon>Gordoniaceae</taxon>
        <taxon>Gordonia</taxon>
    </lineage>
</organism>
<dbReference type="EMBL" id="JABBNB010000044">
    <property type="protein sequence ID" value="NMO04912.1"/>
    <property type="molecule type" value="Genomic_DNA"/>
</dbReference>
<proteinExistence type="predicted"/>
<reference evidence="2 3" key="1">
    <citation type="submission" date="2020-04" db="EMBL/GenBank/DDBJ databases">
        <title>Gordonia sp. nov. TBRC 11910.</title>
        <authorList>
            <person name="Suriyachadkun C."/>
        </authorList>
    </citation>
    <scope>NUCLEOTIDE SEQUENCE [LARGE SCALE GENOMIC DNA]</scope>
    <source>
        <strain evidence="2 3">TBRC 11910</strain>
    </source>
</reference>
<dbReference type="PROSITE" id="PS50995">
    <property type="entry name" value="HTH_MARR_2"/>
    <property type="match status" value="1"/>
</dbReference>
<dbReference type="GO" id="GO:0003700">
    <property type="term" value="F:DNA-binding transcription factor activity"/>
    <property type="evidence" value="ECO:0007669"/>
    <property type="project" value="InterPro"/>
</dbReference>
<keyword evidence="3" id="KW-1185">Reference proteome</keyword>
<dbReference type="AlphaFoldDB" id="A0A848L398"/>
<accession>A0A848L398</accession>
<comment type="caution">
    <text evidence="2">The sequence shown here is derived from an EMBL/GenBank/DDBJ whole genome shotgun (WGS) entry which is preliminary data.</text>
</comment>
<dbReference type="Proteomes" id="UP000550729">
    <property type="component" value="Unassembled WGS sequence"/>
</dbReference>
<name>A0A848L398_9ACTN</name>
<gene>
    <name evidence="2" type="ORF">HH308_27170</name>
</gene>
<dbReference type="InterPro" id="IPR000835">
    <property type="entry name" value="HTH_MarR-typ"/>
</dbReference>
<dbReference type="GO" id="GO:0006950">
    <property type="term" value="P:response to stress"/>
    <property type="evidence" value="ECO:0007669"/>
    <property type="project" value="TreeGrafter"/>
</dbReference>
<dbReference type="SUPFAM" id="SSF46785">
    <property type="entry name" value="Winged helix' DNA-binding domain"/>
    <property type="match status" value="1"/>
</dbReference>